<feature type="region of interest" description="Disordered" evidence="1">
    <location>
        <begin position="81"/>
        <end position="118"/>
    </location>
</feature>
<accession>H2XPK0</accession>
<dbReference type="EMBL" id="EAAA01002933">
    <property type="status" value="NOT_ANNOTATED_CDS"/>
    <property type="molecule type" value="Genomic_DNA"/>
</dbReference>
<organism evidence="2 3">
    <name type="scientific">Ciona intestinalis</name>
    <name type="common">Transparent sea squirt</name>
    <name type="synonym">Ascidia intestinalis</name>
    <dbReference type="NCBI Taxonomy" id="7719"/>
    <lineage>
        <taxon>Eukaryota</taxon>
        <taxon>Metazoa</taxon>
        <taxon>Chordata</taxon>
        <taxon>Tunicata</taxon>
        <taxon>Ascidiacea</taxon>
        <taxon>Phlebobranchia</taxon>
        <taxon>Cionidae</taxon>
        <taxon>Ciona</taxon>
    </lineage>
</organism>
<keyword evidence="3" id="KW-1185">Reference proteome</keyword>
<feature type="compositionally biased region" description="Polar residues" evidence="1">
    <location>
        <begin position="107"/>
        <end position="118"/>
    </location>
</feature>
<proteinExistence type="predicted"/>
<evidence type="ECO:0000256" key="1">
    <source>
        <dbReference type="SAM" id="MobiDB-lite"/>
    </source>
</evidence>
<protein>
    <submittedName>
        <fullName evidence="2">Uncharacterized protein</fullName>
    </submittedName>
</protein>
<evidence type="ECO:0000313" key="3">
    <source>
        <dbReference type="Proteomes" id="UP000008144"/>
    </source>
</evidence>
<dbReference type="Ensembl" id="ENSCINT00000035329.1">
    <property type="protein sequence ID" value="ENSCINP00000031584.1"/>
    <property type="gene ID" value="ENSCING00000021988.1"/>
</dbReference>
<dbReference type="HOGENOM" id="CLU_2072293_0_0_1"/>
<name>H2XPK0_CIOIN</name>
<reference evidence="2" key="2">
    <citation type="journal article" date="2008" name="Genome Biol.">
        <title>Improved genome assembly and evidence-based global gene model set for the chordate Ciona intestinalis: new insight into intron and operon populations.</title>
        <authorList>
            <person name="Satou Y."/>
            <person name="Mineta K."/>
            <person name="Ogasawara M."/>
            <person name="Sasakura Y."/>
            <person name="Shoguchi E."/>
            <person name="Ueno K."/>
            <person name="Yamada L."/>
            <person name="Matsumoto J."/>
            <person name="Wasserscheid J."/>
            <person name="Dewar K."/>
            <person name="Wiley G.B."/>
            <person name="Macmil S.L."/>
            <person name="Roe B.A."/>
            <person name="Zeller R.W."/>
            <person name="Hastings K.E."/>
            <person name="Lemaire P."/>
            <person name="Lindquist E."/>
            <person name="Endo T."/>
            <person name="Hotta K."/>
            <person name="Inaba K."/>
        </authorList>
    </citation>
    <scope>NUCLEOTIDE SEQUENCE [LARGE SCALE GENOMIC DNA]</scope>
    <source>
        <strain evidence="2">wild type</strain>
    </source>
</reference>
<dbReference type="Proteomes" id="UP000008144">
    <property type="component" value="Chromosome 9"/>
</dbReference>
<evidence type="ECO:0000313" key="2">
    <source>
        <dbReference type="Ensembl" id="ENSCINP00000031584.1"/>
    </source>
</evidence>
<reference evidence="2" key="3">
    <citation type="submission" date="2025-08" db="UniProtKB">
        <authorList>
            <consortium name="Ensembl"/>
        </authorList>
    </citation>
    <scope>IDENTIFICATION</scope>
</reference>
<sequence length="118" mass="13019">MAFMNISGYKISENAYAVSAVVLLPINSALNPLLYSNAVQHLLIKLSCGKRTMQRNPTSTTRIENPLHQRGLRLGKIQHNETFNRNNGDPGNTRLRIPDVIPDQDGKTTSSALLSTSM</sequence>
<feature type="compositionally biased region" description="Polar residues" evidence="1">
    <location>
        <begin position="81"/>
        <end position="90"/>
    </location>
</feature>
<dbReference type="GeneTree" id="ENSGT00860000135809"/>
<reference evidence="3" key="1">
    <citation type="journal article" date="2002" name="Science">
        <title>The draft genome of Ciona intestinalis: insights into chordate and vertebrate origins.</title>
        <authorList>
            <person name="Dehal P."/>
            <person name="Satou Y."/>
            <person name="Campbell R.K."/>
            <person name="Chapman J."/>
            <person name="Degnan B."/>
            <person name="De Tomaso A."/>
            <person name="Davidson B."/>
            <person name="Di Gregorio A."/>
            <person name="Gelpke M."/>
            <person name="Goodstein D.M."/>
            <person name="Harafuji N."/>
            <person name="Hastings K.E."/>
            <person name="Ho I."/>
            <person name="Hotta K."/>
            <person name="Huang W."/>
            <person name="Kawashima T."/>
            <person name="Lemaire P."/>
            <person name="Martinez D."/>
            <person name="Meinertzhagen I.A."/>
            <person name="Necula S."/>
            <person name="Nonaka M."/>
            <person name="Putnam N."/>
            <person name="Rash S."/>
            <person name="Saiga H."/>
            <person name="Satake M."/>
            <person name="Terry A."/>
            <person name="Yamada L."/>
            <person name="Wang H.G."/>
            <person name="Awazu S."/>
            <person name="Azumi K."/>
            <person name="Boore J."/>
            <person name="Branno M."/>
            <person name="Chin-Bow S."/>
            <person name="DeSantis R."/>
            <person name="Doyle S."/>
            <person name="Francino P."/>
            <person name="Keys D.N."/>
            <person name="Haga S."/>
            <person name="Hayashi H."/>
            <person name="Hino K."/>
            <person name="Imai K.S."/>
            <person name="Inaba K."/>
            <person name="Kano S."/>
            <person name="Kobayashi K."/>
            <person name="Kobayashi M."/>
            <person name="Lee B.I."/>
            <person name="Makabe K.W."/>
            <person name="Manohar C."/>
            <person name="Matassi G."/>
            <person name="Medina M."/>
            <person name="Mochizuki Y."/>
            <person name="Mount S."/>
            <person name="Morishita T."/>
            <person name="Miura S."/>
            <person name="Nakayama A."/>
            <person name="Nishizaka S."/>
            <person name="Nomoto H."/>
            <person name="Ohta F."/>
            <person name="Oishi K."/>
            <person name="Rigoutsos I."/>
            <person name="Sano M."/>
            <person name="Sasaki A."/>
            <person name="Sasakura Y."/>
            <person name="Shoguchi E."/>
            <person name="Shin-i T."/>
            <person name="Spagnuolo A."/>
            <person name="Stainier D."/>
            <person name="Suzuki M.M."/>
            <person name="Tassy O."/>
            <person name="Takatori N."/>
            <person name="Tokuoka M."/>
            <person name="Yagi K."/>
            <person name="Yoshizaki F."/>
            <person name="Wada S."/>
            <person name="Zhang C."/>
            <person name="Hyatt P.D."/>
            <person name="Larimer F."/>
            <person name="Detter C."/>
            <person name="Doggett N."/>
            <person name="Glavina T."/>
            <person name="Hawkins T."/>
            <person name="Richardson P."/>
            <person name="Lucas S."/>
            <person name="Kohara Y."/>
            <person name="Levine M."/>
            <person name="Satoh N."/>
            <person name="Rokhsar D.S."/>
        </authorList>
    </citation>
    <scope>NUCLEOTIDE SEQUENCE [LARGE SCALE GENOMIC DNA]</scope>
</reference>
<reference evidence="2" key="4">
    <citation type="submission" date="2025-09" db="UniProtKB">
        <authorList>
            <consortium name="Ensembl"/>
        </authorList>
    </citation>
    <scope>IDENTIFICATION</scope>
</reference>
<dbReference type="InParanoid" id="H2XPK0"/>
<dbReference type="AlphaFoldDB" id="H2XPK0"/>